<sequence>MNTATRFGLMDTATSPPKPVNLSIPSAGPTTSTPSRVMEARSSSRVEHFIMKKR</sequence>
<feature type="compositionally biased region" description="Basic and acidic residues" evidence="1">
    <location>
        <begin position="38"/>
        <end position="54"/>
    </location>
</feature>
<feature type="region of interest" description="Disordered" evidence="1">
    <location>
        <begin position="1"/>
        <end position="54"/>
    </location>
</feature>
<protein>
    <submittedName>
        <fullName evidence="2">Uncharacterized protein</fullName>
    </submittedName>
</protein>
<evidence type="ECO:0000313" key="2">
    <source>
        <dbReference type="EnsemblPlants" id="MELO3C032601.2.1"/>
    </source>
</evidence>
<proteinExistence type="predicted"/>
<dbReference type="EnsemblPlants" id="MELO3C032601.2.1">
    <property type="protein sequence ID" value="MELO3C032601.2.1"/>
    <property type="gene ID" value="MELO3C032601.2"/>
</dbReference>
<accession>A0A9I9EEB7</accession>
<organism evidence="2">
    <name type="scientific">Cucumis melo</name>
    <name type="common">Muskmelon</name>
    <dbReference type="NCBI Taxonomy" id="3656"/>
    <lineage>
        <taxon>Eukaryota</taxon>
        <taxon>Viridiplantae</taxon>
        <taxon>Streptophyta</taxon>
        <taxon>Embryophyta</taxon>
        <taxon>Tracheophyta</taxon>
        <taxon>Spermatophyta</taxon>
        <taxon>Magnoliopsida</taxon>
        <taxon>eudicotyledons</taxon>
        <taxon>Gunneridae</taxon>
        <taxon>Pentapetalae</taxon>
        <taxon>rosids</taxon>
        <taxon>fabids</taxon>
        <taxon>Cucurbitales</taxon>
        <taxon>Cucurbitaceae</taxon>
        <taxon>Benincaseae</taxon>
        <taxon>Cucumis</taxon>
    </lineage>
</organism>
<dbReference type="Gramene" id="MELO3C032601.2.1">
    <property type="protein sequence ID" value="MELO3C032601.2.1"/>
    <property type="gene ID" value="MELO3C032601.2"/>
</dbReference>
<reference evidence="2" key="1">
    <citation type="submission" date="2023-03" db="UniProtKB">
        <authorList>
            <consortium name="EnsemblPlants"/>
        </authorList>
    </citation>
    <scope>IDENTIFICATION</scope>
</reference>
<dbReference type="AlphaFoldDB" id="A0A9I9EEB7"/>
<name>A0A9I9EEB7_CUCME</name>
<evidence type="ECO:0000256" key="1">
    <source>
        <dbReference type="SAM" id="MobiDB-lite"/>
    </source>
</evidence>